<dbReference type="AlphaFoldDB" id="A0A0A5GJ98"/>
<keyword evidence="1" id="KW-0812">Transmembrane</keyword>
<feature type="transmembrane region" description="Helical" evidence="1">
    <location>
        <begin position="67"/>
        <end position="86"/>
    </location>
</feature>
<evidence type="ECO:0000313" key="3">
    <source>
        <dbReference type="Proteomes" id="UP000030528"/>
    </source>
</evidence>
<feature type="transmembrane region" description="Helical" evidence="1">
    <location>
        <begin position="7"/>
        <end position="30"/>
    </location>
</feature>
<dbReference type="RefSeq" id="WP_026799712.1">
    <property type="nucleotide sequence ID" value="NZ_AULI01000005.1"/>
</dbReference>
<dbReference type="eggNOG" id="ENOG502ZHX8">
    <property type="taxonomic scope" value="Bacteria"/>
</dbReference>
<accession>A0A0A5GJ98</accession>
<dbReference type="Proteomes" id="UP000030528">
    <property type="component" value="Unassembled WGS sequence"/>
</dbReference>
<keyword evidence="1" id="KW-1133">Transmembrane helix</keyword>
<comment type="caution">
    <text evidence="2">The sequence shown here is derived from an EMBL/GenBank/DDBJ whole genome shotgun (WGS) entry which is preliminary data.</text>
</comment>
<keyword evidence="3" id="KW-1185">Reference proteome</keyword>
<dbReference type="EMBL" id="AVPE01000003">
    <property type="protein sequence ID" value="KGX93331.1"/>
    <property type="molecule type" value="Genomic_DNA"/>
</dbReference>
<sequence length="88" mass="9982">MSFKRQSIILAGNAVLGLLTCYLYLYFWLLFSFGESFLNVKAASSLIIAVVVMVAFNFVAIPKQSRYWIQAIATFIGTIIVFILFFQL</sequence>
<evidence type="ECO:0000313" key="2">
    <source>
        <dbReference type="EMBL" id="KGX93331.1"/>
    </source>
</evidence>
<protein>
    <submittedName>
        <fullName evidence="2">Uncharacterized protein</fullName>
    </submittedName>
</protein>
<name>A0A0A5GJ98_9BACI</name>
<feature type="transmembrane region" description="Helical" evidence="1">
    <location>
        <begin position="42"/>
        <end position="60"/>
    </location>
</feature>
<evidence type="ECO:0000256" key="1">
    <source>
        <dbReference type="SAM" id="Phobius"/>
    </source>
</evidence>
<proteinExistence type="predicted"/>
<reference evidence="2 3" key="1">
    <citation type="submission" date="2013-08" db="EMBL/GenBank/DDBJ databases">
        <authorList>
            <person name="Huang J."/>
            <person name="Wang G."/>
        </authorList>
    </citation>
    <scope>NUCLEOTIDE SEQUENCE [LARGE SCALE GENOMIC DNA]</scope>
    <source>
        <strain evidence="2 3">JSM 076056</strain>
    </source>
</reference>
<gene>
    <name evidence="2" type="ORF">N781_12545</name>
</gene>
<keyword evidence="1" id="KW-0472">Membrane</keyword>
<organism evidence="2 3">
    <name type="scientific">Pontibacillus halophilus JSM 076056 = DSM 19796</name>
    <dbReference type="NCBI Taxonomy" id="1385510"/>
    <lineage>
        <taxon>Bacteria</taxon>
        <taxon>Bacillati</taxon>
        <taxon>Bacillota</taxon>
        <taxon>Bacilli</taxon>
        <taxon>Bacillales</taxon>
        <taxon>Bacillaceae</taxon>
        <taxon>Pontibacillus</taxon>
    </lineage>
</organism>